<comment type="caution">
    <text evidence="1">The sequence shown here is derived from an EMBL/GenBank/DDBJ whole genome shotgun (WGS) entry which is preliminary data.</text>
</comment>
<dbReference type="STRING" id="1798406.A3A04_01605"/>
<protein>
    <submittedName>
        <fullName evidence="1">Uncharacterized protein</fullName>
    </submittedName>
</protein>
<name>A0A1G1ZQ96_9BACT</name>
<evidence type="ECO:0000313" key="2">
    <source>
        <dbReference type="Proteomes" id="UP000178517"/>
    </source>
</evidence>
<dbReference type="AlphaFoldDB" id="A0A1G1ZQ96"/>
<dbReference type="EMBL" id="MHJI01000001">
    <property type="protein sequence ID" value="OGY66681.1"/>
    <property type="molecule type" value="Genomic_DNA"/>
</dbReference>
<evidence type="ECO:0000313" key="1">
    <source>
        <dbReference type="EMBL" id="OGY66681.1"/>
    </source>
</evidence>
<sequence length="153" mass="18571">MRKFLVTLDFALEKIKKTEFSEFESENIFTAIQYCERYLSDCERKLAPRGFTFIKMDFFMGLLWEYPFEAQDKALEADWKRPPTREYCVLLDFKRECRCVIERETKKIIASSVETARAMMRNEVRDLIAEYEKAHFFIQSCRIFWLVMRHEIE</sequence>
<gene>
    <name evidence="1" type="ORF">A3A04_01605</name>
</gene>
<proteinExistence type="predicted"/>
<reference evidence="1 2" key="1">
    <citation type="journal article" date="2016" name="Nat. Commun.">
        <title>Thousands of microbial genomes shed light on interconnected biogeochemical processes in an aquifer system.</title>
        <authorList>
            <person name="Anantharaman K."/>
            <person name="Brown C.T."/>
            <person name="Hug L.A."/>
            <person name="Sharon I."/>
            <person name="Castelle C.J."/>
            <person name="Probst A.J."/>
            <person name="Thomas B.C."/>
            <person name="Singh A."/>
            <person name="Wilkins M.J."/>
            <person name="Karaoz U."/>
            <person name="Brodie E.L."/>
            <person name="Williams K.H."/>
            <person name="Hubbard S.S."/>
            <person name="Banfield J.F."/>
        </authorList>
    </citation>
    <scope>NUCLEOTIDE SEQUENCE [LARGE SCALE GENOMIC DNA]</scope>
</reference>
<accession>A0A1G1ZQ96</accession>
<dbReference type="Proteomes" id="UP000178517">
    <property type="component" value="Unassembled WGS sequence"/>
</dbReference>
<organism evidence="1 2">
    <name type="scientific">Candidatus Harrisonbacteria bacterium RIFCSPLOWO2_01_FULL_40_28</name>
    <dbReference type="NCBI Taxonomy" id="1798406"/>
    <lineage>
        <taxon>Bacteria</taxon>
        <taxon>Candidatus Harrisoniibacteriota</taxon>
    </lineage>
</organism>